<feature type="compositionally biased region" description="Acidic residues" evidence="1">
    <location>
        <begin position="342"/>
        <end position="352"/>
    </location>
</feature>
<evidence type="ECO:0000256" key="2">
    <source>
        <dbReference type="SAM" id="Phobius"/>
    </source>
</evidence>
<dbReference type="Proteomes" id="UP000799438">
    <property type="component" value="Unassembled WGS sequence"/>
</dbReference>
<dbReference type="AlphaFoldDB" id="A0A6A6AV25"/>
<feature type="transmembrane region" description="Helical" evidence="2">
    <location>
        <begin position="46"/>
        <end position="63"/>
    </location>
</feature>
<feature type="transmembrane region" description="Helical" evidence="2">
    <location>
        <begin position="92"/>
        <end position="113"/>
    </location>
</feature>
<dbReference type="EMBL" id="ML995551">
    <property type="protein sequence ID" value="KAF2135789.1"/>
    <property type="molecule type" value="Genomic_DNA"/>
</dbReference>
<keyword evidence="5" id="KW-1185">Reference proteome</keyword>
<proteinExistence type="predicted"/>
<evidence type="ECO:0000313" key="5">
    <source>
        <dbReference type="Proteomes" id="UP000799438"/>
    </source>
</evidence>
<accession>A0A6A6AV25</accession>
<evidence type="ECO:0000256" key="1">
    <source>
        <dbReference type="SAM" id="MobiDB-lite"/>
    </source>
</evidence>
<keyword evidence="2" id="KW-0472">Membrane</keyword>
<sequence>MRLALRLLALLALALALLFARDAVQERRLRVLALGVEFCVFRFGRAVLLLSVVVFAFILLAAAHQVAQKPSALLVLLLRAAAAPLARRSRVVLRGVVTALGLDLGLGVLFAAAGNGRGDLVEEARVLLVLGGLGGGGVRRRGVDVLLLFVLLGGGVAAVLVLELVDEVHGVFACLFVWLRVRVWLCVSMDSSMAQDGAIGPLRSVYVLRSMRERTKKRKQTHTHTRHDPSLYIYLVKQSKKNCPQPTSYPTPRGPWPPAAPPRAPPPPIVSRPSPQAVTCRLPTYATGDSRDGSRISVPRTRDSGMWSCKSELKRACARRYEAGALRCTATVGGGDCRTVEGDDGDGDGDGEGEVREEKVHRLRLLRPLVDRSASKHNRSRV</sequence>
<organism evidence="4 5">
    <name type="scientific">Aplosporella prunicola CBS 121167</name>
    <dbReference type="NCBI Taxonomy" id="1176127"/>
    <lineage>
        <taxon>Eukaryota</taxon>
        <taxon>Fungi</taxon>
        <taxon>Dikarya</taxon>
        <taxon>Ascomycota</taxon>
        <taxon>Pezizomycotina</taxon>
        <taxon>Dothideomycetes</taxon>
        <taxon>Dothideomycetes incertae sedis</taxon>
        <taxon>Botryosphaeriales</taxon>
        <taxon>Aplosporellaceae</taxon>
        <taxon>Aplosporella</taxon>
    </lineage>
</organism>
<feature type="chain" id="PRO_5025664554" evidence="3">
    <location>
        <begin position="17"/>
        <end position="382"/>
    </location>
</feature>
<feature type="region of interest" description="Disordered" evidence="1">
    <location>
        <begin position="336"/>
        <end position="359"/>
    </location>
</feature>
<evidence type="ECO:0000256" key="3">
    <source>
        <dbReference type="SAM" id="SignalP"/>
    </source>
</evidence>
<keyword evidence="2" id="KW-1133">Transmembrane helix</keyword>
<keyword evidence="3" id="KW-0732">Signal</keyword>
<feature type="region of interest" description="Disordered" evidence="1">
    <location>
        <begin position="284"/>
        <end position="303"/>
    </location>
</feature>
<reference evidence="4" key="1">
    <citation type="journal article" date="2020" name="Stud. Mycol.">
        <title>101 Dothideomycetes genomes: a test case for predicting lifestyles and emergence of pathogens.</title>
        <authorList>
            <person name="Haridas S."/>
            <person name="Albert R."/>
            <person name="Binder M."/>
            <person name="Bloem J."/>
            <person name="Labutti K."/>
            <person name="Salamov A."/>
            <person name="Andreopoulos B."/>
            <person name="Baker S."/>
            <person name="Barry K."/>
            <person name="Bills G."/>
            <person name="Bluhm B."/>
            <person name="Cannon C."/>
            <person name="Castanera R."/>
            <person name="Culley D."/>
            <person name="Daum C."/>
            <person name="Ezra D."/>
            <person name="Gonzalez J."/>
            <person name="Henrissat B."/>
            <person name="Kuo A."/>
            <person name="Liang C."/>
            <person name="Lipzen A."/>
            <person name="Lutzoni F."/>
            <person name="Magnuson J."/>
            <person name="Mondo S."/>
            <person name="Nolan M."/>
            <person name="Ohm R."/>
            <person name="Pangilinan J."/>
            <person name="Park H.-J."/>
            <person name="Ramirez L."/>
            <person name="Alfaro M."/>
            <person name="Sun H."/>
            <person name="Tritt A."/>
            <person name="Yoshinaga Y."/>
            <person name="Zwiers L.-H."/>
            <person name="Turgeon B."/>
            <person name="Goodwin S."/>
            <person name="Spatafora J."/>
            <person name="Crous P."/>
            <person name="Grigoriev I."/>
        </authorList>
    </citation>
    <scope>NUCLEOTIDE SEQUENCE</scope>
    <source>
        <strain evidence="4">CBS 121167</strain>
    </source>
</reference>
<keyword evidence="2" id="KW-0812">Transmembrane</keyword>
<name>A0A6A6AV25_9PEZI</name>
<feature type="compositionally biased region" description="Pro residues" evidence="1">
    <location>
        <begin position="247"/>
        <end position="270"/>
    </location>
</feature>
<protein>
    <submittedName>
        <fullName evidence="4">Uncharacterized protein</fullName>
    </submittedName>
</protein>
<dbReference type="GeneID" id="54293125"/>
<gene>
    <name evidence="4" type="ORF">K452DRAFT_158892</name>
</gene>
<feature type="signal peptide" evidence="3">
    <location>
        <begin position="1"/>
        <end position="16"/>
    </location>
</feature>
<evidence type="ECO:0000313" key="4">
    <source>
        <dbReference type="EMBL" id="KAF2135789.1"/>
    </source>
</evidence>
<dbReference type="RefSeq" id="XP_033391507.1">
    <property type="nucleotide sequence ID" value="XM_033535631.1"/>
</dbReference>
<feature type="transmembrane region" description="Helical" evidence="2">
    <location>
        <begin position="145"/>
        <end position="162"/>
    </location>
</feature>
<feature type="region of interest" description="Disordered" evidence="1">
    <location>
        <begin position="242"/>
        <end position="275"/>
    </location>
</feature>